<evidence type="ECO:0008006" key="3">
    <source>
        <dbReference type="Google" id="ProtNLM"/>
    </source>
</evidence>
<gene>
    <name evidence="1" type="ORF">PA7_25060</name>
</gene>
<dbReference type="AlphaFoldDB" id="A0A511D1J3"/>
<accession>A0A511D1J3</accession>
<dbReference type="EMBL" id="BJVI01000023">
    <property type="protein sequence ID" value="GEL18669.1"/>
    <property type="molecule type" value="Genomic_DNA"/>
</dbReference>
<dbReference type="OrthoDB" id="4322177at2"/>
<name>A0A511D1J3_9PSEU</name>
<comment type="caution">
    <text evidence="1">The sequence shown here is derived from an EMBL/GenBank/DDBJ whole genome shotgun (WGS) entry which is preliminary data.</text>
</comment>
<dbReference type="Proteomes" id="UP000321328">
    <property type="component" value="Unassembled WGS sequence"/>
</dbReference>
<protein>
    <recommendedName>
        <fullName evidence="3">SAV-6107-like HEPN domain-containing protein</fullName>
    </recommendedName>
</protein>
<reference evidence="1 2" key="1">
    <citation type="submission" date="2019-07" db="EMBL/GenBank/DDBJ databases">
        <title>Whole genome shotgun sequence of Pseudonocardia asaccharolytica NBRC 16224.</title>
        <authorList>
            <person name="Hosoyama A."/>
            <person name="Uohara A."/>
            <person name="Ohji S."/>
            <person name="Ichikawa N."/>
        </authorList>
    </citation>
    <scope>NUCLEOTIDE SEQUENCE [LARGE SCALE GENOMIC DNA]</scope>
    <source>
        <strain evidence="1 2">NBRC 16224</strain>
    </source>
</reference>
<sequence>MTVHLLGQAADLLELARAVLDEKVAVPARQRARAAAHLGRLALEEIVSRLCARVGAELPRASMRSRLVVLQVLAPPEWSRSACAAWEGLSRACHRHAYELSPADAEIGALLDHVAVLLLPHARKGS</sequence>
<evidence type="ECO:0000313" key="1">
    <source>
        <dbReference type="EMBL" id="GEL18669.1"/>
    </source>
</evidence>
<keyword evidence="2" id="KW-1185">Reference proteome</keyword>
<proteinExistence type="predicted"/>
<organism evidence="1 2">
    <name type="scientific">Pseudonocardia asaccharolytica DSM 44247 = NBRC 16224</name>
    <dbReference type="NCBI Taxonomy" id="1123024"/>
    <lineage>
        <taxon>Bacteria</taxon>
        <taxon>Bacillati</taxon>
        <taxon>Actinomycetota</taxon>
        <taxon>Actinomycetes</taxon>
        <taxon>Pseudonocardiales</taxon>
        <taxon>Pseudonocardiaceae</taxon>
        <taxon>Pseudonocardia</taxon>
    </lineage>
</organism>
<dbReference type="RefSeq" id="WP_154667150.1">
    <property type="nucleotide sequence ID" value="NZ_AUII01000010.1"/>
</dbReference>
<evidence type="ECO:0000313" key="2">
    <source>
        <dbReference type="Proteomes" id="UP000321328"/>
    </source>
</evidence>